<accession>A0A0L1JL64</accession>
<comment type="caution">
    <text evidence="1">The sequence shown here is derived from an EMBL/GenBank/DDBJ whole genome shotgun (WGS) entry which is preliminary data.</text>
</comment>
<dbReference type="AlphaFoldDB" id="A0A0L1JL64"/>
<keyword evidence="2" id="KW-1185">Reference proteome</keyword>
<dbReference type="STRING" id="1317121.ATO11_17755"/>
<dbReference type="EMBL" id="AQQZ01000009">
    <property type="protein sequence ID" value="KNG92452.1"/>
    <property type="molecule type" value="Genomic_DNA"/>
</dbReference>
<protein>
    <submittedName>
        <fullName evidence="1">Uncharacterized protein</fullName>
    </submittedName>
</protein>
<evidence type="ECO:0000313" key="1">
    <source>
        <dbReference type="EMBL" id="KNG92452.1"/>
    </source>
</evidence>
<proteinExistence type="predicted"/>
<organism evidence="1 2">
    <name type="scientific">Pseudaestuariivita atlantica</name>
    <dbReference type="NCBI Taxonomy" id="1317121"/>
    <lineage>
        <taxon>Bacteria</taxon>
        <taxon>Pseudomonadati</taxon>
        <taxon>Pseudomonadota</taxon>
        <taxon>Alphaproteobacteria</taxon>
        <taxon>Rhodobacterales</taxon>
        <taxon>Paracoccaceae</taxon>
        <taxon>Pseudaestuariivita</taxon>
    </lineage>
</organism>
<name>A0A0L1JL64_9RHOB</name>
<sequence>MRALLIGLILGVYAGGYGMVRFLNGEEIDGQLVVTFPSQPTAVATVFGPAVWVDNYLTGTTSRIAEPAAPE</sequence>
<gene>
    <name evidence="1" type="ORF">ATO11_17755</name>
</gene>
<dbReference type="RefSeq" id="WP_050532252.1">
    <property type="nucleotide sequence ID" value="NZ_AQQZ01000009.1"/>
</dbReference>
<dbReference type="Proteomes" id="UP000036938">
    <property type="component" value="Unassembled WGS sequence"/>
</dbReference>
<evidence type="ECO:0000313" key="2">
    <source>
        <dbReference type="Proteomes" id="UP000036938"/>
    </source>
</evidence>
<reference evidence="1 2" key="1">
    <citation type="journal article" date="2015" name="Int. J. Syst. Evol. Microbiol.">
        <title>Aestuariivita atlantica sp. nov., isolated from deep sea sediment of the Atlantic Ocean.</title>
        <authorList>
            <person name="Li G."/>
            <person name="Lai Q."/>
            <person name="Du Y."/>
            <person name="Liu X."/>
            <person name="Sun F."/>
            <person name="Shao Z."/>
        </authorList>
    </citation>
    <scope>NUCLEOTIDE SEQUENCE [LARGE SCALE GENOMIC DNA]</scope>
    <source>
        <strain evidence="1 2">22II-S11-z3</strain>
    </source>
</reference>